<proteinExistence type="predicted"/>
<evidence type="ECO:0000313" key="2">
    <source>
        <dbReference type="EMBL" id="SMP04081.1"/>
    </source>
</evidence>
<keyword evidence="1" id="KW-0812">Transmembrane</keyword>
<dbReference type="NCBIfam" id="NF008528">
    <property type="entry name" value="PRK11463.1-2"/>
    <property type="match status" value="1"/>
</dbReference>
<dbReference type="AlphaFoldDB" id="A0AA46ADD0"/>
<dbReference type="RefSeq" id="WP_431606287.1">
    <property type="nucleotide sequence ID" value="NZ_FXTU01000001.1"/>
</dbReference>
<feature type="transmembrane region" description="Helical" evidence="1">
    <location>
        <begin position="94"/>
        <end position="112"/>
    </location>
</feature>
<name>A0AA46ADD0_9BACL</name>
<dbReference type="GO" id="GO:0016020">
    <property type="term" value="C:membrane"/>
    <property type="evidence" value="ECO:0007669"/>
    <property type="project" value="InterPro"/>
</dbReference>
<organism evidence="2 3">
    <name type="scientific">Laceyella tengchongensis</name>
    <dbReference type="NCBI Taxonomy" id="574699"/>
    <lineage>
        <taxon>Bacteria</taxon>
        <taxon>Bacillati</taxon>
        <taxon>Bacillota</taxon>
        <taxon>Bacilli</taxon>
        <taxon>Bacillales</taxon>
        <taxon>Thermoactinomycetaceae</taxon>
        <taxon>Laceyella</taxon>
    </lineage>
</organism>
<gene>
    <name evidence="2" type="ORF">SAMN06265361_101516</name>
</gene>
<keyword evidence="1" id="KW-0472">Membrane</keyword>
<evidence type="ECO:0000313" key="3">
    <source>
        <dbReference type="Proteomes" id="UP001157946"/>
    </source>
</evidence>
<keyword evidence="1" id="KW-1133">Transmembrane helix</keyword>
<dbReference type="InterPro" id="IPR007313">
    <property type="entry name" value="FxsA"/>
</dbReference>
<feature type="transmembrane region" description="Helical" evidence="1">
    <location>
        <begin position="30"/>
        <end position="47"/>
    </location>
</feature>
<sequence>MFWLILGLIIVVPAIELWGMITVGQWIGPWPTVFLVIATGVLGSYLARREGWQTYRLAQLQLQKGELPGEALLDGACILAGAVLLITPGFFSDIAGFVLVFPYTRTFVKIFLKKWIQKKLARGDWHIRRW</sequence>
<comment type="caution">
    <text evidence="2">The sequence shown here is derived from an EMBL/GenBank/DDBJ whole genome shotgun (WGS) entry which is preliminary data.</text>
</comment>
<dbReference type="Proteomes" id="UP001157946">
    <property type="component" value="Unassembled WGS sequence"/>
</dbReference>
<dbReference type="EMBL" id="FXTU01000001">
    <property type="protein sequence ID" value="SMP04081.1"/>
    <property type="molecule type" value="Genomic_DNA"/>
</dbReference>
<keyword evidence="3" id="KW-1185">Reference proteome</keyword>
<dbReference type="PANTHER" id="PTHR35335:SF1">
    <property type="entry name" value="UPF0716 PROTEIN FXSA"/>
    <property type="match status" value="1"/>
</dbReference>
<dbReference type="PANTHER" id="PTHR35335">
    <property type="entry name" value="UPF0716 PROTEIN FXSA"/>
    <property type="match status" value="1"/>
</dbReference>
<protein>
    <submittedName>
        <fullName evidence="2">UPF0716 protein FxsA</fullName>
    </submittedName>
</protein>
<evidence type="ECO:0000256" key="1">
    <source>
        <dbReference type="SAM" id="Phobius"/>
    </source>
</evidence>
<reference evidence="2" key="1">
    <citation type="submission" date="2017-05" db="EMBL/GenBank/DDBJ databases">
        <authorList>
            <person name="Varghese N."/>
            <person name="Submissions S."/>
        </authorList>
    </citation>
    <scope>NUCLEOTIDE SEQUENCE</scope>
    <source>
        <strain evidence="2">DSM 45262</strain>
    </source>
</reference>
<feature type="transmembrane region" description="Helical" evidence="1">
    <location>
        <begin position="67"/>
        <end position="88"/>
    </location>
</feature>
<accession>A0AA46ADD0</accession>
<dbReference type="Pfam" id="PF04186">
    <property type="entry name" value="FxsA"/>
    <property type="match status" value="1"/>
</dbReference>